<dbReference type="GO" id="GO:0090729">
    <property type="term" value="F:toxin activity"/>
    <property type="evidence" value="ECO:0007669"/>
    <property type="project" value="UniProtKB-KW"/>
</dbReference>
<dbReference type="GO" id="GO:0004540">
    <property type="term" value="F:RNA nuclease activity"/>
    <property type="evidence" value="ECO:0007669"/>
    <property type="project" value="InterPro"/>
</dbReference>
<gene>
    <name evidence="1" type="primary">vapC</name>
    <name evidence="2" type="ORF">GW15_0202080</name>
</gene>
<keyword evidence="1" id="KW-0479">Metal-binding</keyword>
<dbReference type="Proteomes" id="UP000028012">
    <property type="component" value="Unassembled WGS sequence"/>
</dbReference>
<evidence type="ECO:0000313" key="2">
    <source>
        <dbReference type="EMBL" id="KGE53477.1"/>
    </source>
</evidence>
<dbReference type="InterPro" id="IPR002716">
    <property type="entry name" value="PIN_dom"/>
</dbReference>
<comment type="function">
    <text evidence="1">Toxic component of a toxin-antitoxin (TA) system. An RNase.</text>
</comment>
<feature type="binding site" evidence="1">
    <location>
        <position position="99"/>
    </location>
    <ligand>
        <name>Mg(2+)</name>
        <dbReference type="ChEBI" id="CHEBI:18420"/>
    </ligand>
</feature>
<reference evidence="2 3" key="1">
    <citation type="submission" date="2014-09" db="EMBL/GenBank/DDBJ databases">
        <title>A draft genome sequence for Xanthomonas axonopodis pv. vasculorum NCPPB 900.</title>
        <authorList>
            <person name="Harrison J."/>
            <person name="Studholme D.J."/>
        </authorList>
    </citation>
    <scope>NUCLEOTIDE SEQUENCE [LARGE SCALE GENOMIC DNA]</scope>
    <source>
        <strain evidence="2 3">NCPPB 900</strain>
    </source>
</reference>
<dbReference type="HAMAP" id="MF_00265">
    <property type="entry name" value="VapC_Nob1"/>
    <property type="match status" value="1"/>
</dbReference>
<dbReference type="SUPFAM" id="SSF88723">
    <property type="entry name" value="PIN domain-like"/>
    <property type="match status" value="1"/>
</dbReference>
<evidence type="ECO:0000256" key="1">
    <source>
        <dbReference type="HAMAP-Rule" id="MF_00265"/>
    </source>
</evidence>
<name>A0A098Q663_9XANT</name>
<dbReference type="InterPro" id="IPR022907">
    <property type="entry name" value="VapC_family"/>
</dbReference>
<dbReference type="HOGENOM" id="CLU_128080_1_0_6"/>
<sequence>MVAGKTKIFLDSNVVLYLLSQDAEKADDAEKLLQRRPVISVQVLNEVTHVCVRKLKMGWDEVGQFLALVREFCKVLPLTVDVHDRARQLAERHQLSFYDACIVAAAAIEGCQTLYTEDMHHGLIIEESLSIRNPFTT</sequence>
<dbReference type="PANTHER" id="PTHR38826">
    <property type="entry name" value="RIBONUCLEASE VAPC13"/>
    <property type="match status" value="1"/>
</dbReference>
<comment type="caution">
    <text evidence="2">The sequence shown here is derived from an EMBL/GenBank/DDBJ whole genome shotgun (WGS) entry which is preliminary data.</text>
</comment>
<feature type="binding site" evidence="1">
    <location>
        <position position="11"/>
    </location>
    <ligand>
        <name>Mg(2+)</name>
        <dbReference type="ChEBI" id="CHEBI:18420"/>
    </ligand>
</feature>
<evidence type="ECO:0000313" key="3">
    <source>
        <dbReference type="Proteomes" id="UP000028012"/>
    </source>
</evidence>
<dbReference type="InterPro" id="IPR052106">
    <property type="entry name" value="PINc/VapC_TA"/>
</dbReference>
<keyword evidence="1" id="KW-0460">Magnesium</keyword>
<dbReference type="GO" id="GO:0016787">
    <property type="term" value="F:hydrolase activity"/>
    <property type="evidence" value="ECO:0007669"/>
    <property type="project" value="UniProtKB-KW"/>
</dbReference>
<keyword evidence="1" id="KW-0378">Hydrolase</keyword>
<organism evidence="2 3">
    <name type="scientific">Xanthomonas axonopodis pv. vasculorum</name>
    <dbReference type="NCBI Taxonomy" id="325777"/>
    <lineage>
        <taxon>Bacteria</taxon>
        <taxon>Pseudomonadati</taxon>
        <taxon>Pseudomonadota</taxon>
        <taxon>Gammaproteobacteria</taxon>
        <taxon>Lysobacterales</taxon>
        <taxon>Lysobacteraceae</taxon>
        <taxon>Xanthomonas</taxon>
    </lineage>
</organism>
<dbReference type="RefSeq" id="WP_042821126.1">
    <property type="nucleotide sequence ID" value="NZ_CP053649.1"/>
</dbReference>
<dbReference type="EC" id="3.1.-.-" evidence="1"/>
<protein>
    <recommendedName>
        <fullName evidence="1">Ribonuclease VapC</fullName>
        <shortName evidence="1">RNase VapC</shortName>
        <ecNumber evidence="1">3.1.-.-</ecNumber>
    </recommendedName>
    <alternativeName>
        <fullName evidence="1">Toxin VapC</fullName>
    </alternativeName>
</protein>
<comment type="cofactor">
    <cofactor evidence="1">
        <name>Mg(2+)</name>
        <dbReference type="ChEBI" id="CHEBI:18420"/>
    </cofactor>
</comment>
<keyword evidence="1" id="KW-0540">Nuclease</keyword>
<comment type="similarity">
    <text evidence="1">Belongs to the PINc/VapC protein family.</text>
</comment>
<dbReference type="CDD" id="cd18692">
    <property type="entry name" value="PIN_VapC-like"/>
    <property type="match status" value="1"/>
</dbReference>
<dbReference type="Gene3D" id="3.40.50.1010">
    <property type="entry name" value="5'-nuclease"/>
    <property type="match status" value="1"/>
</dbReference>
<dbReference type="STRING" id="325777.GW15_0202080"/>
<keyword evidence="1" id="KW-1277">Toxin-antitoxin system</keyword>
<dbReference type="PANTHER" id="PTHR38826:SF5">
    <property type="entry name" value="RIBONUCLEASE VAPC13"/>
    <property type="match status" value="1"/>
</dbReference>
<accession>A0A098Q663</accession>
<dbReference type="GO" id="GO:0000287">
    <property type="term" value="F:magnesium ion binding"/>
    <property type="evidence" value="ECO:0007669"/>
    <property type="project" value="UniProtKB-UniRule"/>
</dbReference>
<dbReference type="InterPro" id="IPR029060">
    <property type="entry name" value="PIN-like_dom_sf"/>
</dbReference>
<dbReference type="AlphaFoldDB" id="A0A098Q663"/>
<dbReference type="Pfam" id="PF01850">
    <property type="entry name" value="PIN"/>
    <property type="match status" value="1"/>
</dbReference>
<dbReference type="EMBL" id="JPHD02000021">
    <property type="protein sequence ID" value="KGE53477.1"/>
    <property type="molecule type" value="Genomic_DNA"/>
</dbReference>
<proteinExistence type="inferred from homology"/>
<dbReference type="GeneID" id="58003122"/>
<dbReference type="eggNOG" id="COG5573">
    <property type="taxonomic scope" value="Bacteria"/>
</dbReference>
<keyword evidence="1" id="KW-0800">Toxin</keyword>